<evidence type="ECO:0000256" key="1">
    <source>
        <dbReference type="ARBA" id="ARBA00009589"/>
    </source>
</evidence>
<dbReference type="PANTHER" id="PTHR12103:SF18">
    <property type="entry name" value="5'-NUCLEOTIDASE DOMAIN-CONTAINING PROTEIN 4"/>
    <property type="match status" value="1"/>
</dbReference>
<dbReference type="Gene3D" id="3.40.50.1000">
    <property type="entry name" value="HAD superfamily/HAD-like"/>
    <property type="match status" value="1"/>
</dbReference>
<reference evidence="5" key="1">
    <citation type="submission" date="2025-08" db="UniProtKB">
        <authorList>
            <consortium name="Ensembl"/>
        </authorList>
    </citation>
    <scope>IDENTIFICATION</scope>
</reference>
<evidence type="ECO:0008006" key="7">
    <source>
        <dbReference type="Google" id="ProtNLM"/>
    </source>
</evidence>
<dbReference type="SUPFAM" id="SSF56784">
    <property type="entry name" value="HAD-like"/>
    <property type="match status" value="1"/>
</dbReference>
<evidence type="ECO:0000313" key="6">
    <source>
        <dbReference type="Proteomes" id="UP000694523"/>
    </source>
</evidence>
<evidence type="ECO:0000256" key="3">
    <source>
        <dbReference type="ARBA" id="ARBA00022801"/>
    </source>
</evidence>
<evidence type="ECO:0000256" key="2">
    <source>
        <dbReference type="ARBA" id="ARBA00022723"/>
    </source>
</evidence>
<organism evidence="5 6">
    <name type="scientific">Neogobius melanostomus</name>
    <name type="common">round goby</name>
    <dbReference type="NCBI Taxonomy" id="47308"/>
    <lineage>
        <taxon>Eukaryota</taxon>
        <taxon>Metazoa</taxon>
        <taxon>Chordata</taxon>
        <taxon>Craniata</taxon>
        <taxon>Vertebrata</taxon>
        <taxon>Euteleostomi</taxon>
        <taxon>Actinopterygii</taxon>
        <taxon>Neopterygii</taxon>
        <taxon>Teleostei</taxon>
        <taxon>Neoteleostei</taxon>
        <taxon>Acanthomorphata</taxon>
        <taxon>Gobiaria</taxon>
        <taxon>Gobiiformes</taxon>
        <taxon>Gobioidei</taxon>
        <taxon>Gobiidae</taxon>
        <taxon>Benthophilinae</taxon>
        <taxon>Neogobiini</taxon>
        <taxon>Neogobius</taxon>
    </lineage>
</organism>
<protein>
    <recommendedName>
        <fullName evidence="7">5'-nucleotidase</fullName>
    </recommendedName>
</protein>
<accession>A0A8C6UQW6</accession>
<dbReference type="Ensembl" id="ENSNMLT00000045029.1">
    <property type="protein sequence ID" value="ENSNMLP00000040488.1"/>
    <property type="gene ID" value="ENSNMLG00000024863.1"/>
</dbReference>
<proteinExistence type="inferred from homology"/>
<keyword evidence="6" id="KW-1185">Reference proteome</keyword>
<keyword evidence="2" id="KW-0479">Metal-binding</keyword>
<evidence type="ECO:0000313" key="5">
    <source>
        <dbReference type="Ensembl" id="ENSNMLP00000040488.1"/>
    </source>
</evidence>
<dbReference type="PANTHER" id="PTHR12103">
    <property type="entry name" value="5'-NUCLEOTIDASE DOMAIN-CONTAINING"/>
    <property type="match status" value="1"/>
</dbReference>
<dbReference type="GO" id="GO:0008253">
    <property type="term" value="F:5'-nucleotidase activity"/>
    <property type="evidence" value="ECO:0007669"/>
    <property type="project" value="TreeGrafter"/>
</dbReference>
<dbReference type="InterPro" id="IPR023214">
    <property type="entry name" value="HAD_sf"/>
</dbReference>
<sequence>MTTEDCTDISMLPEEPRAKRGPHQKIFVNRSLTLENIKCYGFDMDYTLAIYKSPDYESMSFELIRDRLVSVGYPHELLRYTYDPSFPTRGLVIDSTYGNLLKVDSNGIFWSALTASTFSKGLILKNIIPTNLSKGMILNASTISALSSIYLRPTSTPASWTSSQDAADMKTSPMVSNMVI</sequence>
<dbReference type="Pfam" id="PF05761">
    <property type="entry name" value="5_nucleotid"/>
    <property type="match status" value="1"/>
</dbReference>
<name>A0A8C6UQW6_9GOBI</name>
<dbReference type="InterPro" id="IPR008380">
    <property type="entry name" value="HAD-SF_hydro_IG_5-nucl"/>
</dbReference>
<dbReference type="GO" id="GO:0046872">
    <property type="term" value="F:metal ion binding"/>
    <property type="evidence" value="ECO:0007669"/>
    <property type="project" value="UniProtKB-KW"/>
</dbReference>
<keyword evidence="3" id="KW-0378">Hydrolase</keyword>
<evidence type="ECO:0000256" key="4">
    <source>
        <dbReference type="ARBA" id="ARBA00022842"/>
    </source>
</evidence>
<dbReference type="InterPro" id="IPR036412">
    <property type="entry name" value="HAD-like_sf"/>
</dbReference>
<dbReference type="Proteomes" id="UP000694523">
    <property type="component" value="Unplaced"/>
</dbReference>
<comment type="similarity">
    <text evidence="1">Belongs to the 5'(3')-deoxyribonucleotidase family.</text>
</comment>
<reference evidence="5" key="2">
    <citation type="submission" date="2025-09" db="UniProtKB">
        <authorList>
            <consortium name="Ensembl"/>
        </authorList>
    </citation>
    <scope>IDENTIFICATION</scope>
</reference>
<keyword evidence="4" id="KW-0460">Magnesium</keyword>
<dbReference type="AlphaFoldDB" id="A0A8C6UQW6"/>